<dbReference type="PANTHER" id="PTHR44196">
    <property type="entry name" value="DEHYDROGENASE/REDUCTASE SDR FAMILY MEMBER 7B"/>
    <property type="match status" value="1"/>
</dbReference>
<dbReference type="AlphaFoldDB" id="A0AAU7CVG8"/>
<accession>A0AAU7CVG8</accession>
<dbReference type="GO" id="GO:0016020">
    <property type="term" value="C:membrane"/>
    <property type="evidence" value="ECO:0007669"/>
    <property type="project" value="TreeGrafter"/>
</dbReference>
<dbReference type="RefSeq" id="WP_348267145.1">
    <property type="nucleotide sequence ID" value="NZ_CP121194.1"/>
</dbReference>
<evidence type="ECO:0000256" key="2">
    <source>
        <dbReference type="ARBA" id="ARBA00023002"/>
    </source>
</evidence>
<name>A0AAU7CVG8_9BACT</name>
<dbReference type="PRINTS" id="PR00081">
    <property type="entry name" value="GDHRDH"/>
</dbReference>
<reference evidence="3" key="1">
    <citation type="submission" date="2023-03" db="EMBL/GenBank/DDBJ databases">
        <title>Edaphobacter sp.</title>
        <authorList>
            <person name="Huber K.J."/>
            <person name="Papendorf J."/>
            <person name="Pilke C."/>
            <person name="Bunk B."/>
            <person name="Sproeer C."/>
            <person name="Pester M."/>
        </authorList>
    </citation>
    <scope>NUCLEOTIDE SEQUENCE</scope>
    <source>
        <strain evidence="3">DSM 109919</strain>
    </source>
</reference>
<dbReference type="PANTHER" id="PTHR44196:SF2">
    <property type="entry name" value="SHORT-CHAIN DEHYDROGENASE-RELATED"/>
    <property type="match status" value="1"/>
</dbReference>
<organism evidence="3">
    <name type="scientific">Edaphobacter paludis</name>
    <dbReference type="NCBI Taxonomy" id="3035702"/>
    <lineage>
        <taxon>Bacteria</taxon>
        <taxon>Pseudomonadati</taxon>
        <taxon>Acidobacteriota</taxon>
        <taxon>Terriglobia</taxon>
        <taxon>Terriglobales</taxon>
        <taxon>Acidobacteriaceae</taxon>
        <taxon>Edaphobacter</taxon>
    </lineage>
</organism>
<comment type="similarity">
    <text evidence="1">Belongs to the short-chain dehydrogenases/reductases (SDR) family.</text>
</comment>
<dbReference type="KEGG" id="epl:P4G45_14250"/>
<dbReference type="CDD" id="cd05233">
    <property type="entry name" value="SDR_c"/>
    <property type="match status" value="1"/>
</dbReference>
<dbReference type="InterPro" id="IPR036291">
    <property type="entry name" value="NAD(P)-bd_dom_sf"/>
</dbReference>
<dbReference type="SUPFAM" id="SSF51735">
    <property type="entry name" value="NAD(P)-binding Rossmann-fold domains"/>
    <property type="match status" value="1"/>
</dbReference>
<proteinExistence type="inferred from homology"/>
<dbReference type="GO" id="GO:0016491">
    <property type="term" value="F:oxidoreductase activity"/>
    <property type="evidence" value="ECO:0007669"/>
    <property type="project" value="UniProtKB-KW"/>
</dbReference>
<keyword evidence="2" id="KW-0560">Oxidoreductase</keyword>
<dbReference type="InterPro" id="IPR002347">
    <property type="entry name" value="SDR_fam"/>
</dbReference>
<dbReference type="EMBL" id="CP121194">
    <property type="protein sequence ID" value="XBH09637.1"/>
    <property type="molecule type" value="Genomic_DNA"/>
</dbReference>
<dbReference type="Gene3D" id="3.40.50.720">
    <property type="entry name" value="NAD(P)-binding Rossmann-like Domain"/>
    <property type="match status" value="1"/>
</dbReference>
<gene>
    <name evidence="3" type="ORF">P4G45_14250</name>
</gene>
<evidence type="ECO:0000256" key="1">
    <source>
        <dbReference type="ARBA" id="ARBA00006484"/>
    </source>
</evidence>
<protein>
    <submittedName>
        <fullName evidence="3">SDR family NAD(P)-dependent oxidoreductase</fullName>
    </submittedName>
</protein>
<dbReference type="Pfam" id="PF00106">
    <property type="entry name" value="adh_short"/>
    <property type="match status" value="1"/>
</dbReference>
<sequence>MRDKFAVITGGSSGIGFELAKIFAENGFDILIAGHNAEHLQAAASKLRETGAHIEVFASDLSLDEGVISLFGFIKSLRRELDAVAINAGRGVGGRFVDQTDFKDELELMRLNVISSVQLAKLVLPAMVARGQGRVLFTGSISGTTPVPYEAVYGGSKAFINSFSKALNYELKDSGVTTTVLMPEATGTDFFHHAQMDETKVGSGHKQDPALVAKQGFEALMAGHESVFGGDMTAKLKGRVVNSMLPDKAKASMAAHRSKPGSAKE</sequence>
<evidence type="ECO:0000313" key="3">
    <source>
        <dbReference type="EMBL" id="XBH09637.1"/>
    </source>
</evidence>